<evidence type="ECO:0000256" key="6">
    <source>
        <dbReference type="SAM" id="Phobius"/>
    </source>
</evidence>
<evidence type="ECO:0000256" key="4">
    <source>
        <dbReference type="ARBA" id="ARBA00022989"/>
    </source>
</evidence>
<dbReference type="OrthoDB" id="9814237at2"/>
<name>A0A4R7THF4_9ACTN</name>
<feature type="transmembrane region" description="Helical" evidence="6">
    <location>
        <begin position="201"/>
        <end position="222"/>
    </location>
</feature>
<comment type="subcellular location">
    <subcellularLocation>
        <location evidence="1">Cell membrane</location>
        <topology evidence="1">Multi-pass membrane protein</topology>
    </subcellularLocation>
</comment>
<dbReference type="Proteomes" id="UP000295151">
    <property type="component" value="Unassembled WGS sequence"/>
</dbReference>
<dbReference type="InterPro" id="IPR011701">
    <property type="entry name" value="MFS"/>
</dbReference>
<keyword evidence="5 6" id="KW-0472">Membrane</keyword>
<feature type="transmembrane region" description="Helical" evidence="6">
    <location>
        <begin position="128"/>
        <end position="147"/>
    </location>
</feature>
<dbReference type="SUPFAM" id="SSF103473">
    <property type="entry name" value="MFS general substrate transporter"/>
    <property type="match status" value="1"/>
</dbReference>
<gene>
    <name evidence="8" type="ORF">EV138_4667</name>
</gene>
<dbReference type="GO" id="GO:0022857">
    <property type="term" value="F:transmembrane transporter activity"/>
    <property type="evidence" value="ECO:0007669"/>
    <property type="project" value="InterPro"/>
</dbReference>
<feature type="transmembrane region" description="Helical" evidence="6">
    <location>
        <begin position="354"/>
        <end position="373"/>
    </location>
</feature>
<dbReference type="InterPro" id="IPR020846">
    <property type="entry name" value="MFS_dom"/>
</dbReference>
<reference evidence="8 9" key="1">
    <citation type="submission" date="2019-03" db="EMBL/GenBank/DDBJ databases">
        <title>Genomic Encyclopedia of Type Strains, Phase III (KMG-III): the genomes of soil and plant-associated and newly described type strains.</title>
        <authorList>
            <person name="Whitman W."/>
        </authorList>
    </citation>
    <scope>NUCLEOTIDE SEQUENCE [LARGE SCALE GENOMIC DNA]</scope>
    <source>
        <strain evidence="8 9">VKM Ac-2575</strain>
    </source>
</reference>
<dbReference type="InterPro" id="IPR050189">
    <property type="entry name" value="MFS_Efflux_Transporters"/>
</dbReference>
<organism evidence="8 9">
    <name type="scientific">Kribbella voronezhensis</name>
    <dbReference type="NCBI Taxonomy" id="2512212"/>
    <lineage>
        <taxon>Bacteria</taxon>
        <taxon>Bacillati</taxon>
        <taxon>Actinomycetota</taxon>
        <taxon>Actinomycetes</taxon>
        <taxon>Propionibacteriales</taxon>
        <taxon>Kribbellaceae</taxon>
        <taxon>Kribbella</taxon>
    </lineage>
</organism>
<dbReference type="Gene3D" id="1.20.1250.20">
    <property type="entry name" value="MFS general substrate transporter like domains"/>
    <property type="match status" value="2"/>
</dbReference>
<feature type="transmembrane region" description="Helical" evidence="6">
    <location>
        <begin position="70"/>
        <end position="89"/>
    </location>
</feature>
<dbReference type="PROSITE" id="PS50850">
    <property type="entry name" value="MFS"/>
    <property type="match status" value="1"/>
</dbReference>
<keyword evidence="2" id="KW-1003">Cell membrane</keyword>
<evidence type="ECO:0000313" key="9">
    <source>
        <dbReference type="Proteomes" id="UP000295151"/>
    </source>
</evidence>
<feature type="transmembrane region" description="Helical" evidence="6">
    <location>
        <begin position="39"/>
        <end position="58"/>
    </location>
</feature>
<feature type="transmembrane region" description="Helical" evidence="6">
    <location>
        <begin position="159"/>
        <end position="181"/>
    </location>
</feature>
<dbReference type="CDD" id="cd17324">
    <property type="entry name" value="MFS_NepI_like"/>
    <property type="match status" value="1"/>
</dbReference>
<feature type="domain" description="Major facilitator superfamily (MFS) profile" evidence="7">
    <location>
        <begin position="4"/>
        <end position="380"/>
    </location>
</feature>
<evidence type="ECO:0000256" key="5">
    <source>
        <dbReference type="ARBA" id="ARBA00023136"/>
    </source>
</evidence>
<feature type="transmembrane region" description="Helical" evidence="6">
    <location>
        <begin position="268"/>
        <end position="301"/>
    </location>
</feature>
<comment type="caution">
    <text evidence="8">The sequence shown here is derived from an EMBL/GenBank/DDBJ whole genome shotgun (WGS) entry which is preliminary data.</text>
</comment>
<evidence type="ECO:0000256" key="2">
    <source>
        <dbReference type="ARBA" id="ARBA00022475"/>
    </source>
</evidence>
<dbReference type="Pfam" id="PF07690">
    <property type="entry name" value="MFS_1"/>
    <property type="match status" value="1"/>
</dbReference>
<feature type="transmembrane region" description="Helical" evidence="6">
    <location>
        <begin position="321"/>
        <end position="347"/>
    </location>
</feature>
<evidence type="ECO:0000256" key="1">
    <source>
        <dbReference type="ARBA" id="ARBA00004651"/>
    </source>
</evidence>
<dbReference type="PANTHER" id="PTHR43124">
    <property type="entry name" value="PURINE EFFLUX PUMP PBUE"/>
    <property type="match status" value="1"/>
</dbReference>
<dbReference type="GO" id="GO:0005886">
    <property type="term" value="C:plasma membrane"/>
    <property type="evidence" value="ECO:0007669"/>
    <property type="project" value="UniProtKB-SubCell"/>
</dbReference>
<accession>A0A4R7THF4</accession>
<feature type="transmembrane region" description="Helical" evidence="6">
    <location>
        <begin position="95"/>
        <end position="116"/>
    </location>
</feature>
<evidence type="ECO:0000259" key="7">
    <source>
        <dbReference type="PROSITE" id="PS50850"/>
    </source>
</evidence>
<protein>
    <submittedName>
        <fullName evidence="8">Putative MFS family arabinose efflux permease</fullName>
    </submittedName>
</protein>
<dbReference type="InterPro" id="IPR036259">
    <property type="entry name" value="MFS_trans_sf"/>
</dbReference>
<dbReference type="PANTHER" id="PTHR43124:SF10">
    <property type="entry name" value="PURINE EFFLUX PUMP PBUE"/>
    <property type="match status" value="1"/>
</dbReference>
<feature type="transmembrane region" description="Helical" evidence="6">
    <location>
        <begin position="234"/>
        <end position="256"/>
    </location>
</feature>
<keyword evidence="9" id="KW-1185">Reference proteome</keyword>
<keyword evidence="3 6" id="KW-0812">Transmembrane</keyword>
<evidence type="ECO:0000313" key="8">
    <source>
        <dbReference type="EMBL" id="TDU91066.1"/>
    </source>
</evidence>
<dbReference type="EMBL" id="SOCE01000001">
    <property type="protein sequence ID" value="TDU91066.1"/>
    <property type="molecule type" value="Genomic_DNA"/>
</dbReference>
<sequence length="400" mass="40585">MSARIYLLAAGAFAVGTSAYVVSGVLPAVSSELHVSLTAAGQLATAFALSYAVGAPLLSTLTGRWERRTLLLAALLTAALGNLIAALATDYSVLILGRVVAAFGAAAYTPAATLFATGFLPPEERGRAVAVVFGGLTFALVLGVPAGSLLGGSLGYRGVFGLIAAVAVLIALAVQTALPKVQAPPAISLRERFAGVTDRRVQIVLAITVLSVLATMSVYIYVVPLLAKTAHLKGGIVGVLLLVYGLGAVVGNLIGGRATDRFGSLRTLGVVLTGFTVVIATLTLTATTVVGAGIALFVWSLFTWAFNPPIQNLLLELGSGGGLLLAMNASAIYLGAGLSAVVGGLVIKLVGVQLLPPIAAGLGVIVLALLAVLRRNPALEAIEHLEPVESEERLSVAVAD</sequence>
<dbReference type="RefSeq" id="WP_133980865.1">
    <property type="nucleotide sequence ID" value="NZ_SOCE01000001.1"/>
</dbReference>
<evidence type="ECO:0000256" key="3">
    <source>
        <dbReference type="ARBA" id="ARBA00022692"/>
    </source>
</evidence>
<keyword evidence="4 6" id="KW-1133">Transmembrane helix</keyword>
<dbReference type="AlphaFoldDB" id="A0A4R7THF4"/>
<proteinExistence type="predicted"/>